<keyword evidence="4 7" id="KW-0067">ATP-binding</keyword>
<evidence type="ECO:0000256" key="1">
    <source>
        <dbReference type="ARBA" id="ARBA00005417"/>
    </source>
</evidence>
<evidence type="ECO:0000313" key="7">
    <source>
        <dbReference type="EMBL" id="SQA90738.1"/>
    </source>
</evidence>
<evidence type="ECO:0000256" key="3">
    <source>
        <dbReference type="ARBA" id="ARBA00022741"/>
    </source>
</evidence>
<dbReference type="PROSITE" id="PS50893">
    <property type="entry name" value="ABC_TRANSPORTER_2"/>
    <property type="match status" value="1"/>
</dbReference>
<dbReference type="Proteomes" id="UP000251937">
    <property type="component" value="Unassembled WGS sequence"/>
</dbReference>
<gene>
    <name evidence="7" type="primary">ybhF_3</name>
    <name evidence="7" type="ORF">NCTC11212_02636</name>
    <name evidence="6" type="ORF">SAMN05421800_105113</name>
</gene>
<proteinExistence type="inferred from homology"/>
<dbReference type="SMART" id="SM00382">
    <property type="entry name" value="AAA"/>
    <property type="match status" value="1"/>
</dbReference>
<keyword evidence="8" id="KW-1185">Reference proteome</keyword>
<dbReference type="PROSITE" id="PS00211">
    <property type="entry name" value="ABC_TRANSPORTER_1"/>
    <property type="match status" value="1"/>
</dbReference>
<dbReference type="InterPro" id="IPR003439">
    <property type="entry name" value="ABC_transporter-like_ATP-bd"/>
</dbReference>
<dbReference type="InterPro" id="IPR017871">
    <property type="entry name" value="ABC_transporter-like_CS"/>
</dbReference>
<evidence type="ECO:0000313" key="6">
    <source>
        <dbReference type="EMBL" id="SKB65773.1"/>
    </source>
</evidence>
<dbReference type="InterPro" id="IPR003593">
    <property type="entry name" value="AAA+_ATPase"/>
</dbReference>
<reference evidence="7 9" key="2">
    <citation type="submission" date="2018-06" db="EMBL/GenBank/DDBJ databases">
        <authorList>
            <consortium name="Pathogen Informatics"/>
            <person name="Doyle S."/>
        </authorList>
    </citation>
    <scope>NUCLEOTIDE SEQUENCE [LARGE SCALE GENOMIC DNA]</scope>
    <source>
        <strain evidence="7 9">NCTC11212</strain>
    </source>
</reference>
<feature type="domain" description="ABC transporter" evidence="5">
    <location>
        <begin position="46"/>
        <end position="275"/>
    </location>
</feature>
<keyword evidence="3" id="KW-0547">Nucleotide-binding</keyword>
<dbReference type="PANTHER" id="PTHR43335">
    <property type="entry name" value="ABC TRANSPORTER, ATP-BINDING PROTEIN"/>
    <property type="match status" value="1"/>
</dbReference>
<organism evidence="7 9">
    <name type="scientific">Chryseobacterium balustinum</name>
    <dbReference type="NCBI Taxonomy" id="246"/>
    <lineage>
        <taxon>Bacteria</taxon>
        <taxon>Pseudomonadati</taxon>
        <taxon>Bacteroidota</taxon>
        <taxon>Flavobacteriia</taxon>
        <taxon>Flavobacteriales</taxon>
        <taxon>Weeksellaceae</taxon>
        <taxon>Chryseobacterium group</taxon>
        <taxon>Chryseobacterium</taxon>
    </lineage>
</organism>
<reference evidence="6 8" key="1">
    <citation type="submission" date="2017-02" db="EMBL/GenBank/DDBJ databases">
        <authorList>
            <person name="Varghese N."/>
            <person name="Submissions S."/>
        </authorList>
    </citation>
    <scope>NUCLEOTIDE SEQUENCE [LARGE SCALE GENOMIC DNA]</scope>
    <source>
        <strain evidence="6 8">DSM 16775</strain>
    </source>
</reference>
<dbReference type="AlphaFoldDB" id="A0AAX2IMH9"/>
<dbReference type="Proteomes" id="UP000190669">
    <property type="component" value="Unassembled WGS sequence"/>
</dbReference>
<protein>
    <submittedName>
        <fullName evidence="6">ABC-2 type transport system ATP-binding protein</fullName>
    </submittedName>
    <submittedName>
        <fullName evidence="7">Uncharacterized ABC transporter ATP-binding protein YbhF</fullName>
    </submittedName>
</protein>
<evidence type="ECO:0000313" key="8">
    <source>
        <dbReference type="Proteomes" id="UP000190669"/>
    </source>
</evidence>
<dbReference type="InterPro" id="IPR027417">
    <property type="entry name" value="P-loop_NTPase"/>
</dbReference>
<dbReference type="EMBL" id="FUZE01000005">
    <property type="protein sequence ID" value="SKB65773.1"/>
    <property type="molecule type" value="Genomic_DNA"/>
</dbReference>
<keyword evidence="2" id="KW-0813">Transport</keyword>
<dbReference type="SUPFAM" id="SSF52540">
    <property type="entry name" value="P-loop containing nucleoside triphosphate hydrolases"/>
    <property type="match status" value="1"/>
</dbReference>
<dbReference type="GO" id="GO:0005524">
    <property type="term" value="F:ATP binding"/>
    <property type="evidence" value="ECO:0007669"/>
    <property type="project" value="UniProtKB-KW"/>
</dbReference>
<name>A0AAX2IMH9_9FLAO</name>
<comment type="caution">
    <text evidence="7">The sequence shown here is derived from an EMBL/GenBank/DDBJ whole genome shotgun (WGS) entry which is preliminary data.</text>
</comment>
<evidence type="ECO:0000313" key="9">
    <source>
        <dbReference type="Proteomes" id="UP000251937"/>
    </source>
</evidence>
<sequence length="347" mass="38789">MVVSYLLLAKSIHHSSFIIHHSSFILKLIFFVTFHKKEKLIVHTIYYMEKILSVKNLTKKFKRVVVNNISFDVERGNVYGLLGPNGSGKSTTFGMLLSTINPTSGDWFWFGQKGTTPETLKKIGAIIEQPNFYPYLSAETNLKIVAEIKGTPFSRIDEVLNTVKLLERKKDTFKTFSLGMKQRLAIASALLNNPEVLILDEPTNGLDPEGIIQIREIIGTIAKQGITIIIASHLLDEIEKICSHVIVLKEGNAIYSGRVDEITSNQGFFELKADSNTALLHALEELQWFTSVTADGELIKAQVRDDASISASALNQKLAEKGIFLSHLAKKKQSLENQFLELVKNTN</sequence>
<comment type="similarity">
    <text evidence="1">Belongs to the ABC transporter superfamily.</text>
</comment>
<dbReference type="PANTHER" id="PTHR43335:SF4">
    <property type="entry name" value="ABC TRANSPORTER, ATP-BINDING PROTEIN"/>
    <property type="match status" value="1"/>
</dbReference>
<evidence type="ECO:0000256" key="4">
    <source>
        <dbReference type="ARBA" id="ARBA00022840"/>
    </source>
</evidence>
<dbReference type="Pfam" id="PF00005">
    <property type="entry name" value="ABC_tran"/>
    <property type="match status" value="1"/>
</dbReference>
<dbReference type="Gene3D" id="3.40.50.300">
    <property type="entry name" value="P-loop containing nucleotide triphosphate hydrolases"/>
    <property type="match status" value="1"/>
</dbReference>
<evidence type="ECO:0000256" key="2">
    <source>
        <dbReference type="ARBA" id="ARBA00022448"/>
    </source>
</evidence>
<evidence type="ECO:0000259" key="5">
    <source>
        <dbReference type="PROSITE" id="PS50893"/>
    </source>
</evidence>
<dbReference type="GO" id="GO:0016887">
    <property type="term" value="F:ATP hydrolysis activity"/>
    <property type="evidence" value="ECO:0007669"/>
    <property type="project" value="InterPro"/>
</dbReference>
<dbReference type="EMBL" id="UAVR01000013">
    <property type="protein sequence ID" value="SQA90738.1"/>
    <property type="molecule type" value="Genomic_DNA"/>
</dbReference>
<accession>A0AAX2IMH9</accession>